<dbReference type="EMBL" id="CP090165">
    <property type="protein sequence ID" value="UJO15043.1"/>
    <property type="molecule type" value="Genomic_DNA"/>
</dbReference>
<proteinExistence type="predicted"/>
<dbReference type="Proteomes" id="UP000756132">
    <property type="component" value="Chromosome 3"/>
</dbReference>
<reference evidence="2" key="1">
    <citation type="submission" date="2021-12" db="EMBL/GenBank/DDBJ databases">
        <authorList>
            <person name="Zaccaron A."/>
            <person name="Stergiopoulos I."/>
        </authorList>
    </citation>
    <scope>NUCLEOTIDE SEQUENCE</scope>
    <source>
        <strain evidence="2">Race5_Kim</strain>
    </source>
</reference>
<dbReference type="AlphaFoldDB" id="A0A9Q8P6H6"/>
<feature type="signal peptide" evidence="1">
    <location>
        <begin position="1"/>
        <end position="19"/>
    </location>
</feature>
<organism evidence="2 3">
    <name type="scientific">Passalora fulva</name>
    <name type="common">Tomato leaf mold</name>
    <name type="synonym">Cladosporium fulvum</name>
    <dbReference type="NCBI Taxonomy" id="5499"/>
    <lineage>
        <taxon>Eukaryota</taxon>
        <taxon>Fungi</taxon>
        <taxon>Dikarya</taxon>
        <taxon>Ascomycota</taxon>
        <taxon>Pezizomycotina</taxon>
        <taxon>Dothideomycetes</taxon>
        <taxon>Dothideomycetidae</taxon>
        <taxon>Mycosphaerellales</taxon>
        <taxon>Mycosphaerellaceae</taxon>
        <taxon>Fulvia</taxon>
    </lineage>
</organism>
<name>A0A9Q8P6H6_PASFU</name>
<reference evidence="2" key="2">
    <citation type="journal article" date="2022" name="Microb. Genom.">
        <title>A chromosome-scale genome assembly of the tomato pathogen Cladosporium fulvum reveals a compartmentalized genome architecture and the presence of a dispensable chromosome.</title>
        <authorList>
            <person name="Zaccaron A.Z."/>
            <person name="Chen L.H."/>
            <person name="Samaras A."/>
            <person name="Stergiopoulos I."/>
        </authorList>
    </citation>
    <scope>NUCLEOTIDE SEQUENCE</scope>
    <source>
        <strain evidence="2">Race5_Kim</strain>
    </source>
</reference>
<feature type="chain" id="PRO_5040348663" evidence="1">
    <location>
        <begin position="20"/>
        <end position="160"/>
    </location>
</feature>
<accession>A0A9Q8P6H6</accession>
<dbReference type="KEGG" id="ffu:CLAFUR5_08390"/>
<keyword evidence="3" id="KW-1185">Reference proteome</keyword>
<evidence type="ECO:0000313" key="3">
    <source>
        <dbReference type="Proteomes" id="UP000756132"/>
    </source>
</evidence>
<evidence type="ECO:0000313" key="2">
    <source>
        <dbReference type="EMBL" id="UJO15043.1"/>
    </source>
</evidence>
<dbReference type="OrthoDB" id="3644016at2759"/>
<gene>
    <name evidence="2" type="ORF">CLAFUR5_08390</name>
</gene>
<sequence>MKLYQIFMLVAATFPIALAADYATPSACTKTIAPTSFTCCGTIAAHTTTTYTNCHGCALEYEPTPQCRCISNPVTDWELTTTETACAATSTAKCKTTATYTANGCGDCGHIYATTKTSRVDCKGCALAATTTTGPGICMCPTATETTVKACKASPKPTIF</sequence>
<dbReference type="RefSeq" id="XP_047759409.1">
    <property type="nucleotide sequence ID" value="XM_047907538.1"/>
</dbReference>
<evidence type="ECO:0000256" key="1">
    <source>
        <dbReference type="SAM" id="SignalP"/>
    </source>
</evidence>
<protein>
    <submittedName>
        <fullName evidence="2">Uncharacterized protein</fullName>
    </submittedName>
</protein>
<dbReference type="GeneID" id="71988268"/>
<keyword evidence="1" id="KW-0732">Signal</keyword>